<proteinExistence type="inferred from homology"/>
<dbReference type="Pfam" id="PF16900">
    <property type="entry name" value="REPA_OB_2"/>
    <property type="match status" value="1"/>
</dbReference>
<dbReference type="CDD" id="cd04474">
    <property type="entry name" value="RPA1_DBD_A"/>
    <property type="match status" value="1"/>
</dbReference>
<evidence type="ECO:0000259" key="13">
    <source>
        <dbReference type="Pfam" id="PF08646"/>
    </source>
</evidence>
<comment type="caution">
    <text evidence="15">The sequence shown here is derived from an EMBL/GenBank/DDBJ whole genome shotgun (WGS) entry which is preliminary data.</text>
</comment>
<evidence type="ECO:0000313" key="15">
    <source>
        <dbReference type="EMBL" id="KAK4538790.1"/>
    </source>
</evidence>
<evidence type="ECO:0000256" key="2">
    <source>
        <dbReference type="ARBA" id="ARBA00005690"/>
    </source>
</evidence>
<dbReference type="CDD" id="cd04475">
    <property type="entry name" value="RPA1_DBD_B"/>
    <property type="match status" value="1"/>
</dbReference>
<evidence type="ECO:0000256" key="9">
    <source>
        <dbReference type="RuleBase" id="RU364130"/>
    </source>
</evidence>
<dbReference type="Pfam" id="PF08646">
    <property type="entry name" value="Rep_fac-A_C"/>
    <property type="match status" value="1"/>
</dbReference>
<evidence type="ECO:0000313" key="16">
    <source>
        <dbReference type="Proteomes" id="UP001301350"/>
    </source>
</evidence>
<evidence type="ECO:0000256" key="8">
    <source>
        <dbReference type="ARBA" id="ARBA00023242"/>
    </source>
</evidence>
<dbReference type="PANTHER" id="PTHR47165:SF4">
    <property type="entry name" value="OS03G0429900 PROTEIN"/>
    <property type="match status" value="1"/>
</dbReference>
<evidence type="ECO:0000256" key="10">
    <source>
        <dbReference type="SAM" id="MobiDB-lite"/>
    </source>
</evidence>
<dbReference type="FunFam" id="2.40.50.140:FF:000090">
    <property type="entry name" value="Replication protein A subunit"/>
    <property type="match status" value="1"/>
</dbReference>
<dbReference type="FunFam" id="2.40.50.140:FF:000064">
    <property type="entry name" value="Replication protein A subunit"/>
    <property type="match status" value="1"/>
</dbReference>
<dbReference type="GO" id="GO:0005634">
    <property type="term" value="C:nucleus"/>
    <property type="evidence" value="ECO:0007669"/>
    <property type="project" value="UniProtKB-SubCell"/>
</dbReference>
<dbReference type="AlphaFoldDB" id="A0AAV9J2J2"/>
<evidence type="ECO:0000256" key="4">
    <source>
        <dbReference type="ARBA" id="ARBA00022723"/>
    </source>
</evidence>
<dbReference type="NCBIfam" id="TIGR00617">
    <property type="entry name" value="rpa1"/>
    <property type="match status" value="1"/>
</dbReference>
<feature type="compositionally biased region" description="Pro residues" evidence="10">
    <location>
        <begin position="148"/>
        <end position="157"/>
    </location>
</feature>
<dbReference type="PANTHER" id="PTHR47165">
    <property type="entry name" value="OS03G0429900 PROTEIN"/>
    <property type="match status" value="1"/>
</dbReference>
<reference evidence="15 16" key="1">
    <citation type="submission" date="2022-07" db="EMBL/GenBank/DDBJ databases">
        <title>Genome-wide signatures of adaptation to extreme environments.</title>
        <authorList>
            <person name="Cho C.H."/>
            <person name="Yoon H.S."/>
        </authorList>
    </citation>
    <scope>NUCLEOTIDE SEQUENCE [LARGE SCALE GENOMIC DNA]</scope>
    <source>
        <strain evidence="15 16">DBV 063 E5</strain>
    </source>
</reference>
<dbReference type="InterPro" id="IPR004365">
    <property type="entry name" value="NA-bd_OB_tRNA"/>
</dbReference>
<gene>
    <name evidence="15" type="ORF">CDCA_CDCA20G4815</name>
</gene>
<dbReference type="GO" id="GO:0006310">
    <property type="term" value="P:DNA recombination"/>
    <property type="evidence" value="ECO:0007669"/>
    <property type="project" value="InterPro"/>
</dbReference>
<evidence type="ECO:0000256" key="5">
    <source>
        <dbReference type="ARBA" id="ARBA00022771"/>
    </source>
</evidence>
<evidence type="ECO:0000259" key="11">
    <source>
        <dbReference type="Pfam" id="PF01336"/>
    </source>
</evidence>
<feature type="domain" description="Replication factor A C-terminal" evidence="13">
    <location>
        <begin position="494"/>
        <end position="636"/>
    </location>
</feature>
<name>A0AAV9J2J2_CYACA</name>
<dbReference type="Proteomes" id="UP001301350">
    <property type="component" value="Unassembled WGS sequence"/>
</dbReference>
<feature type="domain" description="OB" evidence="11">
    <location>
        <begin position="218"/>
        <end position="280"/>
    </location>
</feature>
<organism evidence="15 16">
    <name type="scientific">Cyanidium caldarium</name>
    <name type="common">Red alga</name>
    <dbReference type="NCBI Taxonomy" id="2771"/>
    <lineage>
        <taxon>Eukaryota</taxon>
        <taxon>Rhodophyta</taxon>
        <taxon>Bangiophyceae</taxon>
        <taxon>Cyanidiales</taxon>
        <taxon>Cyanidiaceae</taxon>
        <taxon>Cyanidium</taxon>
    </lineage>
</organism>
<keyword evidence="6 9" id="KW-0862">Zinc</keyword>
<feature type="region of interest" description="Disordered" evidence="10">
    <location>
        <begin position="114"/>
        <end position="165"/>
    </location>
</feature>
<dbReference type="GO" id="GO:0006260">
    <property type="term" value="P:DNA replication"/>
    <property type="evidence" value="ECO:0007669"/>
    <property type="project" value="UniProtKB-KW"/>
</dbReference>
<dbReference type="InterPro" id="IPR031657">
    <property type="entry name" value="REPA_OB_2"/>
</dbReference>
<keyword evidence="8 9" id="KW-0539">Nucleus</keyword>
<evidence type="ECO:0000256" key="7">
    <source>
        <dbReference type="ARBA" id="ARBA00023125"/>
    </source>
</evidence>
<evidence type="ECO:0000256" key="3">
    <source>
        <dbReference type="ARBA" id="ARBA00022705"/>
    </source>
</evidence>
<dbReference type="InterPro" id="IPR013955">
    <property type="entry name" value="Rep_factor-A_C"/>
</dbReference>
<feature type="compositionally biased region" description="Polar residues" evidence="10">
    <location>
        <begin position="121"/>
        <end position="135"/>
    </location>
</feature>
<evidence type="ECO:0000256" key="6">
    <source>
        <dbReference type="ARBA" id="ARBA00022833"/>
    </source>
</evidence>
<keyword evidence="4 9" id="KW-0479">Metal-binding</keyword>
<comment type="similarity">
    <text evidence="2 9">Belongs to the replication factor A protein 1 family.</text>
</comment>
<feature type="domain" description="Replication factor-A protein 1 N-terminal" evidence="12">
    <location>
        <begin position="5"/>
        <end position="108"/>
    </location>
</feature>
<dbReference type="CDD" id="cd04477">
    <property type="entry name" value="RPA1N"/>
    <property type="match status" value="1"/>
</dbReference>
<protein>
    <recommendedName>
        <fullName evidence="9">Replication protein A subunit</fullName>
    </recommendedName>
</protein>
<dbReference type="InterPro" id="IPR004591">
    <property type="entry name" value="Rfa1"/>
</dbReference>
<dbReference type="SUPFAM" id="SSF50249">
    <property type="entry name" value="Nucleic acid-binding proteins"/>
    <property type="match status" value="4"/>
</dbReference>
<dbReference type="Pfam" id="PF04057">
    <property type="entry name" value="Rep-A_N"/>
    <property type="match status" value="1"/>
</dbReference>
<accession>A0AAV9J2J2</accession>
<keyword evidence="16" id="KW-1185">Reference proteome</keyword>
<dbReference type="CDD" id="cd04476">
    <property type="entry name" value="RPA1_DBD_C"/>
    <property type="match status" value="1"/>
</dbReference>
<dbReference type="InterPro" id="IPR007199">
    <property type="entry name" value="Rep_factor-A_N"/>
</dbReference>
<feature type="domain" description="Replication protein A OB" evidence="14">
    <location>
        <begin position="326"/>
        <end position="423"/>
    </location>
</feature>
<evidence type="ECO:0000256" key="1">
    <source>
        <dbReference type="ARBA" id="ARBA00004123"/>
    </source>
</evidence>
<keyword evidence="7 9" id="KW-0238">DNA-binding</keyword>
<dbReference type="Pfam" id="PF01336">
    <property type="entry name" value="tRNA_anti-codon"/>
    <property type="match status" value="1"/>
</dbReference>
<dbReference type="GO" id="GO:0003677">
    <property type="term" value="F:DNA binding"/>
    <property type="evidence" value="ECO:0007669"/>
    <property type="project" value="UniProtKB-KW"/>
</dbReference>
<evidence type="ECO:0000259" key="12">
    <source>
        <dbReference type="Pfam" id="PF04057"/>
    </source>
</evidence>
<dbReference type="InterPro" id="IPR047192">
    <property type="entry name" value="Euk_RPA1_DBD_C"/>
</dbReference>
<dbReference type="GO" id="GO:0006281">
    <property type="term" value="P:DNA repair"/>
    <property type="evidence" value="ECO:0007669"/>
    <property type="project" value="InterPro"/>
</dbReference>
<keyword evidence="3 9" id="KW-0235">DNA replication</keyword>
<dbReference type="GO" id="GO:0008270">
    <property type="term" value="F:zinc ion binding"/>
    <property type="evidence" value="ECO:0007669"/>
    <property type="project" value="UniProtKB-KW"/>
</dbReference>
<sequence length="664" mass="71927">MATVLSRGAVRQIHDMHTGLRPTLQVHDLRRLQPSPQQQQAASGVGDRYRVVLSDGESLLQCILMSQLNELVVSGRLERGCIVSLLDYQPNVVQNRVVAIILNLEVIGEAVPSIGSPTAHDPNSNKAPTDGNGSRSEAAGSETRPPATSSPPLPPPSAYSTKMAHSSAVVRDDECALPTLAGTGKPVVSTAPGGASGAAPPPGGYTKICAANPFQNNVIIRGRVVQKGELRTYTNARGDGKLFSFEVADETGTLRVTAFREKAVEAHEQVELNGVYSIAGASLKPANVQYNHTGHAFEMILDQSSMLTQLPDDGSIRKVAFDFVKIGKLEQVLAGVVVDVIGIIVQADELREVVSKSSGSLLSKRDVKVADDTGRSVTLTVWGERARSLQLDPERHPVILVKGAKRGDFNGVSLSSTPGSYIELNPDIAEAHALRGWFDSVGHSAAMHDLSSSAAGAGAAGQEARLKSGERKTFAQVQEEHIGEDPTAGPAHSYYNVRATISIIKHDEERPPWYNSCPDCKKKVIEEAAQAYRCEKCDKSVEPVPRYVFSFQAMDATGSHWMNCYDEAGSVILGGYKASELMQLRQTDPESYNKVFEDAKYAEFVFRVRVRSDTYQDEMQYRHMVVAAERVDFDTERPMIEREIAKYEQAGAAPNRAAATAVAM</sequence>
<dbReference type="Gene3D" id="2.40.50.140">
    <property type="entry name" value="Nucleic acid-binding proteins"/>
    <property type="match status" value="4"/>
</dbReference>
<dbReference type="FunFam" id="2.40.50.140:FF:000041">
    <property type="entry name" value="Replication protein A subunit"/>
    <property type="match status" value="1"/>
</dbReference>
<dbReference type="InterPro" id="IPR012340">
    <property type="entry name" value="NA-bd_OB-fold"/>
</dbReference>
<keyword evidence="5 9" id="KW-0863">Zinc-finger</keyword>
<dbReference type="EMBL" id="JANCYW010000020">
    <property type="protein sequence ID" value="KAK4538790.1"/>
    <property type="molecule type" value="Genomic_DNA"/>
</dbReference>
<comment type="subcellular location">
    <subcellularLocation>
        <location evidence="1 9">Nucleus</location>
    </subcellularLocation>
</comment>
<evidence type="ECO:0000259" key="14">
    <source>
        <dbReference type="Pfam" id="PF16900"/>
    </source>
</evidence>